<keyword evidence="10" id="KW-0460">Magnesium</keyword>
<evidence type="ECO:0000313" key="15">
    <source>
        <dbReference type="Proteomes" id="UP000034611"/>
    </source>
</evidence>
<keyword evidence="7" id="KW-0479">Metal-binding</keyword>
<dbReference type="InterPro" id="IPR037068">
    <property type="entry name" value="DNA_primase_core_N_sf"/>
</dbReference>
<dbReference type="InterPro" id="IPR050219">
    <property type="entry name" value="DnaG_primase"/>
</dbReference>
<evidence type="ECO:0000256" key="9">
    <source>
        <dbReference type="ARBA" id="ARBA00022833"/>
    </source>
</evidence>
<dbReference type="FunFam" id="3.90.580.10:FF:000001">
    <property type="entry name" value="DNA primase"/>
    <property type="match status" value="1"/>
</dbReference>
<name>A0A0G1C3E6_9BACT</name>
<dbReference type="AlphaFoldDB" id="A0A0G1C3E6"/>
<keyword evidence="3" id="KW-0639">Primosome</keyword>
<dbReference type="Pfam" id="PF08275">
    <property type="entry name" value="DNAG_N"/>
    <property type="match status" value="1"/>
</dbReference>
<dbReference type="Pfam" id="PF01807">
    <property type="entry name" value="Zn_ribbon_DnaG"/>
    <property type="match status" value="1"/>
</dbReference>
<keyword evidence="5" id="KW-0548">Nucleotidyltransferase</keyword>
<dbReference type="Pfam" id="PF13155">
    <property type="entry name" value="Toprim_2"/>
    <property type="match status" value="1"/>
</dbReference>
<evidence type="ECO:0000256" key="8">
    <source>
        <dbReference type="ARBA" id="ARBA00022771"/>
    </source>
</evidence>
<dbReference type="InterPro" id="IPR013264">
    <property type="entry name" value="DNAG_N"/>
</dbReference>
<dbReference type="GO" id="GO:0003677">
    <property type="term" value="F:DNA binding"/>
    <property type="evidence" value="ECO:0007669"/>
    <property type="project" value="UniProtKB-KW"/>
</dbReference>
<dbReference type="GO" id="GO:1990077">
    <property type="term" value="C:primosome complex"/>
    <property type="evidence" value="ECO:0007669"/>
    <property type="project" value="UniProtKB-KW"/>
</dbReference>
<keyword evidence="2" id="KW-0240">DNA-directed RNA polymerase</keyword>
<dbReference type="NCBIfam" id="TIGR01391">
    <property type="entry name" value="dnaG"/>
    <property type="match status" value="1"/>
</dbReference>
<dbReference type="Gene3D" id="3.90.580.10">
    <property type="entry name" value="Zinc finger, CHC2-type domain"/>
    <property type="match status" value="1"/>
</dbReference>
<dbReference type="GO" id="GO:0000428">
    <property type="term" value="C:DNA-directed RNA polymerase complex"/>
    <property type="evidence" value="ECO:0007669"/>
    <property type="project" value="UniProtKB-KW"/>
</dbReference>
<dbReference type="GO" id="GO:0008270">
    <property type="term" value="F:zinc ion binding"/>
    <property type="evidence" value="ECO:0007669"/>
    <property type="project" value="UniProtKB-KW"/>
</dbReference>
<keyword evidence="6" id="KW-0235">DNA replication</keyword>
<dbReference type="SUPFAM" id="SSF57783">
    <property type="entry name" value="Zinc beta-ribbon"/>
    <property type="match status" value="1"/>
</dbReference>
<evidence type="ECO:0000313" key="14">
    <source>
        <dbReference type="EMBL" id="KKS80180.1"/>
    </source>
</evidence>
<proteinExistence type="predicted"/>
<evidence type="ECO:0000256" key="4">
    <source>
        <dbReference type="ARBA" id="ARBA00022679"/>
    </source>
</evidence>
<comment type="cofactor">
    <cofactor evidence="1">
        <name>Zn(2+)</name>
        <dbReference type="ChEBI" id="CHEBI:29105"/>
    </cofactor>
</comment>
<dbReference type="CDD" id="cd03364">
    <property type="entry name" value="TOPRIM_DnaG_primases"/>
    <property type="match status" value="1"/>
</dbReference>
<dbReference type="Proteomes" id="UP000034611">
    <property type="component" value="Unassembled WGS sequence"/>
</dbReference>
<dbReference type="SMART" id="SM00400">
    <property type="entry name" value="ZnF_CHCC"/>
    <property type="match status" value="1"/>
</dbReference>
<dbReference type="InterPro" id="IPR006295">
    <property type="entry name" value="DNA_primase_DnaG"/>
</dbReference>
<evidence type="ECO:0000256" key="10">
    <source>
        <dbReference type="ARBA" id="ARBA00022842"/>
    </source>
</evidence>
<keyword evidence="9" id="KW-0862">Zinc</keyword>
<dbReference type="InterPro" id="IPR034151">
    <property type="entry name" value="TOPRIM_DnaG_bac"/>
</dbReference>
<dbReference type="EMBL" id="LCEY01000025">
    <property type="protein sequence ID" value="KKS80180.1"/>
    <property type="molecule type" value="Genomic_DNA"/>
</dbReference>
<dbReference type="PATRIC" id="fig|1618585.3.peg.297"/>
<dbReference type="GO" id="GO:0005737">
    <property type="term" value="C:cytoplasm"/>
    <property type="evidence" value="ECO:0007669"/>
    <property type="project" value="TreeGrafter"/>
</dbReference>
<protein>
    <submittedName>
        <fullName evidence="14">Primase protein</fullName>
    </submittedName>
</protein>
<organism evidence="14 15">
    <name type="scientific">Candidatus Woesebacteria bacterium GW2011_GWC1_43_10b</name>
    <dbReference type="NCBI Taxonomy" id="1618585"/>
    <lineage>
        <taxon>Bacteria</taxon>
        <taxon>Candidatus Woeseibacteriota</taxon>
    </lineage>
</organism>
<dbReference type="PROSITE" id="PS50880">
    <property type="entry name" value="TOPRIM"/>
    <property type="match status" value="1"/>
</dbReference>
<evidence type="ECO:0000256" key="6">
    <source>
        <dbReference type="ARBA" id="ARBA00022705"/>
    </source>
</evidence>
<gene>
    <name evidence="14" type="ORF">UV56_C0025G0007</name>
</gene>
<dbReference type="InterPro" id="IPR006171">
    <property type="entry name" value="TOPRIM_dom"/>
</dbReference>
<evidence type="ECO:0000256" key="2">
    <source>
        <dbReference type="ARBA" id="ARBA00022478"/>
    </source>
</evidence>
<evidence type="ECO:0000256" key="3">
    <source>
        <dbReference type="ARBA" id="ARBA00022515"/>
    </source>
</evidence>
<dbReference type="InterPro" id="IPR036977">
    <property type="entry name" value="DNA_primase_Znf_CHC2"/>
</dbReference>
<dbReference type="Gene3D" id="3.40.1360.10">
    <property type="match status" value="1"/>
</dbReference>
<feature type="domain" description="Toprim" evidence="13">
    <location>
        <begin position="249"/>
        <end position="307"/>
    </location>
</feature>
<keyword evidence="12" id="KW-0804">Transcription</keyword>
<comment type="caution">
    <text evidence="14">The sequence shown here is derived from an EMBL/GenBank/DDBJ whole genome shotgun (WGS) entry which is preliminary data.</text>
</comment>
<evidence type="ECO:0000256" key="7">
    <source>
        <dbReference type="ARBA" id="ARBA00022723"/>
    </source>
</evidence>
<reference evidence="14 15" key="1">
    <citation type="journal article" date="2015" name="Nature">
        <title>rRNA introns, odd ribosomes, and small enigmatic genomes across a large radiation of phyla.</title>
        <authorList>
            <person name="Brown C.T."/>
            <person name="Hug L.A."/>
            <person name="Thomas B.C."/>
            <person name="Sharon I."/>
            <person name="Castelle C.J."/>
            <person name="Singh A."/>
            <person name="Wilkins M.J."/>
            <person name="Williams K.H."/>
            <person name="Banfield J.F."/>
        </authorList>
    </citation>
    <scope>NUCLEOTIDE SEQUENCE [LARGE SCALE GENOMIC DNA]</scope>
</reference>
<keyword evidence="8" id="KW-0863">Zinc-finger</keyword>
<sequence length="307" mass="34768">MTPVEQIKDKLDLVEFLKGYVELKPAGKNQKANCPFHKEKTPSFMVSPERQMWRCFGCGEGGDIFKFVMRYENLEFYEALRVLAEKAGVDLKHGSSADQRQLNNLYELVAAAKDIFATHLKNSKEAIAYLKERNLTGQTAKEFELGFSPDQSDTVTMELVNKGFRMEDIVRAGLTIKTERGKYLDRFRGRIMFPIHNHFGKPVGFTGRVLPGADDQFGKYVNTPETPLFNKSRVLYGFWKSKKLVREAKKALLVEGQMDFLQLWQNGITNVVATSGTALTGDHLRALGRVADEIVVAFDRDEAGLTW</sequence>
<evidence type="ECO:0000256" key="1">
    <source>
        <dbReference type="ARBA" id="ARBA00001947"/>
    </source>
</evidence>
<evidence type="ECO:0000256" key="12">
    <source>
        <dbReference type="ARBA" id="ARBA00023163"/>
    </source>
</evidence>
<evidence type="ECO:0000256" key="11">
    <source>
        <dbReference type="ARBA" id="ARBA00023125"/>
    </source>
</evidence>
<dbReference type="GO" id="GO:0006269">
    <property type="term" value="P:DNA replication, synthesis of primer"/>
    <property type="evidence" value="ECO:0007669"/>
    <property type="project" value="UniProtKB-KW"/>
</dbReference>
<evidence type="ECO:0000259" key="13">
    <source>
        <dbReference type="PROSITE" id="PS50880"/>
    </source>
</evidence>
<dbReference type="SUPFAM" id="SSF56731">
    <property type="entry name" value="DNA primase core"/>
    <property type="match status" value="1"/>
</dbReference>
<dbReference type="InterPro" id="IPR002694">
    <property type="entry name" value="Znf_CHC2"/>
</dbReference>
<dbReference type="GO" id="GO:0003899">
    <property type="term" value="F:DNA-directed RNA polymerase activity"/>
    <property type="evidence" value="ECO:0007669"/>
    <property type="project" value="InterPro"/>
</dbReference>
<keyword evidence="4" id="KW-0808">Transferase</keyword>
<evidence type="ECO:0000256" key="5">
    <source>
        <dbReference type="ARBA" id="ARBA00022695"/>
    </source>
</evidence>
<dbReference type="PANTHER" id="PTHR30313:SF2">
    <property type="entry name" value="DNA PRIMASE"/>
    <property type="match status" value="1"/>
</dbReference>
<dbReference type="PANTHER" id="PTHR30313">
    <property type="entry name" value="DNA PRIMASE"/>
    <property type="match status" value="1"/>
</dbReference>
<keyword evidence="11" id="KW-0238">DNA-binding</keyword>
<dbReference type="Gene3D" id="3.90.980.10">
    <property type="entry name" value="DNA primase, catalytic core, N-terminal domain"/>
    <property type="match status" value="1"/>
</dbReference>
<accession>A0A0G1C3E6</accession>